<dbReference type="Pfam" id="PF00628">
    <property type="entry name" value="PHD"/>
    <property type="match status" value="1"/>
</dbReference>
<reference evidence="6 7" key="1">
    <citation type="journal article" date="2023" name="Plants (Basel)">
        <title>Bridging the Gap: Combining Genomics and Transcriptomics Approaches to Understand Stylosanthes scabra, an Orphan Legume from the Brazilian Caatinga.</title>
        <authorList>
            <person name="Ferreira-Neto J.R.C."/>
            <person name="da Silva M.D."/>
            <person name="Binneck E."/>
            <person name="de Melo N.F."/>
            <person name="da Silva R.H."/>
            <person name="de Melo A.L.T.M."/>
            <person name="Pandolfi V."/>
            <person name="Bustamante F.O."/>
            <person name="Brasileiro-Vidal A.C."/>
            <person name="Benko-Iseppon A.M."/>
        </authorList>
    </citation>
    <scope>NUCLEOTIDE SEQUENCE [LARGE SCALE GENOMIC DNA]</scope>
    <source>
        <tissue evidence="6">Leaves</tissue>
    </source>
</reference>
<keyword evidence="1" id="KW-0479">Metal-binding</keyword>
<dbReference type="PANTHER" id="PTHR46309:SF1">
    <property type="entry name" value="PHD FINGER PROTEIN 12"/>
    <property type="match status" value="1"/>
</dbReference>
<sequence length="577" mass="65601">MSKDTSSSDDESVVFLGIVTPQDRERMHLLMCQSDQNSITGNTNGNVGDHNKGKGIPSGFEFNGYSTEESTTTEPSGRGKKRATDNKKNFQAGECSKSRRERKPRGRPRKNTKTNEQILDELINLLLKAGWQIGPDYEKKVVVFLDLKGKGYHSIFSAYKTLKKNYEGGKGKGRFYLRNFEFKPMQPRDITKLRLSSSPDDDNYDKKKKEQKRMEIRKGKEKVVSDSDSGFGSDSDDDPNDDTCLLYANKKEGTLICCDGCPSSFHLTCLKLREVPFGDWYCSYCLCKFCGLYGTTSNCYDHAMSLTCYFCEHTYHRYCSEKHDSTQINHSNDSLSFCGNICRELFARVQRLLGVKHEIGDGFSCTFVSGSLRVPHTQVAELNDKLFSALQIMHDGFKPEFDPITGINFIRNVIYSCGVHENNIAEMPLITTRRMYRQQGMCSRFLKAIESVLSSLDVNLLVIPSVKERKNTWISVFGFEPFDWETGIRTQEMKLLLCPDSVMLKKNIHSRQVPNDVERDQHNPNSSANPVPNTGEDEGGVEEDDDGKKKKKKKRESKPLYTLEMLMMMGKNKSARK</sequence>
<feature type="compositionally biased region" description="Acidic residues" evidence="4">
    <location>
        <begin position="535"/>
        <end position="545"/>
    </location>
</feature>
<evidence type="ECO:0000313" key="7">
    <source>
        <dbReference type="Proteomes" id="UP001341840"/>
    </source>
</evidence>
<gene>
    <name evidence="6" type="primary">RPS18</name>
    <name evidence="6" type="ORF">PIB30_007831</name>
</gene>
<evidence type="ECO:0000259" key="5">
    <source>
        <dbReference type="SMART" id="SM00249"/>
    </source>
</evidence>
<dbReference type="InterPro" id="IPR001965">
    <property type="entry name" value="Znf_PHD"/>
</dbReference>
<dbReference type="InterPro" id="IPR042163">
    <property type="entry name" value="PHF12"/>
</dbReference>
<accession>A0ABU6Q5U5</accession>
<feature type="domain" description="Zinc finger PHD-type" evidence="5">
    <location>
        <begin position="289"/>
        <end position="343"/>
    </location>
</feature>
<dbReference type="Proteomes" id="UP001341840">
    <property type="component" value="Unassembled WGS sequence"/>
</dbReference>
<feature type="region of interest" description="Disordered" evidence="4">
    <location>
        <begin position="515"/>
        <end position="577"/>
    </location>
</feature>
<dbReference type="InterPro" id="IPR056511">
    <property type="entry name" value="IDM1_C"/>
</dbReference>
<name>A0ABU6Q5U5_9FABA</name>
<feature type="region of interest" description="Disordered" evidence="4">
    <location>
        <begin position="191"/>
        <end position="238"/>
    </location>
</feature>
<comment type="caution">
    <text evidence="6">The sequence shown here is derived from an EMBL/GenBank/DDBJ whole genome shotgun (WGS) entry which is preliminary data.</text>
</comment>
<dbReference type="SUPFAM" id="SSF57903">
    <property type="entry name" value="FYVE/PHD zinc finger"/>
    <property type="match status" value="1"/>
</dbReference>
<evidence type="ECO:0000256" key="2">
    <source>
        <dbReference type="ARBA" id="ARBA00022771"/>
    </source>
</evidence>
<feature type="compositionally biased region" description="Basic and acidic residues" evidence="4">
    <location>
        <begin position="204"/>
        <end position="225"/>
    </location>
</feature>
<evidence type="ECO:0000256" key="1">
    <source>
        <dbReference type="ARBA" id="ARBA00022723"/>
    </source>
</evidence>
<feature type="compositionally biased region" description="Polar residues" evidence="4">
    <location>
        <begin position="523"/>
        <end position="532"/>
    </location>
</feature>
<dbReference type="InterPro" id="IPR011011">
    <property type="entry name" value="Znf_FYVE_PHD"/>
</dbReference>
<organism evidence="6 7">
    <name type="scientific">Stylosanthes scabra</name>
    <dbReference type="NCBI Taxonomy" id="79078"/>
    <lineage>
        <taxon>Eukaryota</taxon>
        <taxon>Viridiplantae</taxon>
        <taxon>Streptophyta</taxon>
        <taxon>Embryophyta</taxon>
        <taxon>Tracheophyta</taxon>
        <taxon>Spermatophyta</taxon>
        <taxon>Magnoliopsida</taxon>
        <taxon>eudicotyledons</taxon>
        <taxon>Gunneridae</taxon>
        <taxon>Pentapetalae</taxon>
        <taxon>rosids</taxon>
        <taxon>fabids</taxon>
        <taxon>Fabales</taxon>
        <taxon>Fabaceae</taxon>
        <taxon>Papilionoideae</taxon>
        <taxon>50 kb inversion clade</taxon>
        <taxon>dalbergioids sensu lato</taxon>
        <taxon>Dalbergieae</taxon>
        <taxon>Pterocarpus clade</taxon>
        <taxon>Stylosanthes</taxon>
    </lineage>
</organism>
<dbReference type="EMBL" id="JASCZI010000017">
    <property type="protein sequence ID" value="MED6106804.1"/>
    <property type="molecule type" value="Genomic_DNA"/>
</dbReference>
<proteinExistence type="predicted"/>
<keyword evidence="3" id="KW-0862">Zinc</keyword>
<feature type="compositionally biased region" description="Low complexity" evidence="4">
    <location>
        <begin position="66"/>
        <end position="76"/>
    </location>
</feature>
<dbReference type="Pfam" id="PF23209">
    <property type="entry name" value="IDM1_C"/>
    <property type="match status" value="1"/>
</dbReference>
<feature type="domain" description="Zinc finger PHD-type" evidence="5">
    <location>
        <begin position="243"/>
        <end position="286"/>
    </location>
</feature>
<dbReference type="Gene3D" id="3.30.40.10">
    <property type="entry name" value="Zinc/RING finger domain, C3HC4 (zinc finger)"/>
    <property type="match status" value="1"/>
</dbReference>
<evidence type="ECO:0000313" key="6">
    <source>
        <dbReference type="EMBL" id="MED6106804.1"/>
    </source>
</evidence>
<keyword evidence="7" id="KW-1185">Reference proteome</keyword>
<feature type="compositionally biased region" description="Polar residues" evidence="4">
    <location>
        <begin position="37"/>
        <end position="46"/>
    </location>
</feature>
<dbReference type="PANTHER" id="PTHR46309">
    <property type="entry name" value="PHD FINGER PROTEIN 12"/>
    <property type="match status" value="1"/>
</dbReference>
<evidence type="ECO:0000256" key="3">
    <source>
        <dbReference type="ARBA" id="ARBA00022833"/>
    </source>
</evidence>
<feature type="region of interest" description="Disordered" evidence="4">
    <location>
        <begin position="37"/>
        <end position="115"/>
    </location>
</feature>
<evidence type="ECO:0000256" key="4">
    <source>
        <dbReference type="SAM" id="MobiDB-lite"/>
    </source>
</evidence>
<protein>
    <submittedName>
        <fullName evidence="6">Ribosomal 40S subunit protein S18B</fullName>
    </submittedName>
</protein>
<feature type="compositionally biased region" description="Basic residues" evidence="4">
    <location>
        <begin position="99"/>
        <end position="112"/>
    </location>
</feature>
<keyword evidence="2" id="KW-0863">Zinc-finger</keyword>
<dbReference type="InterPro" id="IPR013083">
    <property type="entry name" value="Znf_RING/FYVE/PHD"/>
</dbReference>
<dbReference type="InterPro" id="IPR019787">
    <property type="entry name" value="Znf_PHD-finger"/>
</dbReference>
<dbReference type="SMART" id="SM00249">
    <property type="entry name" value="PHD"/>
    <property type="match status" value="2"/>
</dbReference>